<gene>
    <name evidence="1" type="ORF">KMAL_30400</name>
</gene>
<dbReference type="RefSeq" id="WP_110096395.1">
    <property type="nucleotide sequence ID" value="NZ_NKUE01000056.1"/>
</dbReference>
<keyword evidence="2" id="KW-1185">Reference proteome</keyword>
<comment type="caution">
    <text evidence="1">The sequence shown here is derived from an EMBL/GenBank/DDBJ whole genome shotgun (WGS) entry which is preliminary data.</text>
</comment>
<evidence type="ECO:0000313" key="1">
    <source>
        <dbReference type="EMBL" id="POF61330.1"/>
    </source>
</evidence>
<sequence>MTRRAEILVDIGGIASCQCDDALESLFKSATETPARNPTMLWDDVPNPIIRRLVELFTQKYQAVLKQLQDRFGQILTGKGTGSLQKALSPGWGRWTPEQEQEARAHLERHPPEDYTLDDWMLLVELLMQEYLPHDVAVDWGDWLTVRATLAGKAQAAFEARGIRDAESIAKMAEYMPTGFGAVPRKILTPVEMKTIEIARARAAENISAVSDVARHKMKNLIIQHMEAQMFGMKQGQFTALRQSLFDAFGELNRDFRRIAVTEAGEACNQGLIATLSPGQRVKRVEAYRGACAFCKSINGKVFTVVAPDAPEQNGQTQVWVGKTNIGRSAASRRRTDEGLMPRSENEMWWPAAGVQHPNCRGSWVTVTDPGPDVSPAFVNWMDGILRKHGLKPVGASDA</sequence>
<evidence type="ECO:0008006" key="3">
    <source>
        <dbReference type="Google" id="ProtNLM"/>
    </source>
</evidence>
<dbReference type="Proteomes" id="UP000237344">
    <property type="component" value="Unassembled WGS sequence"/>
</dbReference>
<reference evidence="1 2" key="1">
    <citation type="submission" date="2018-01" db="EMBL/GenBank/DDBJ databases">
        <title>Draft Genome Sequence of Komagataeibacter maltaceti LMG 1529, a Vinegar Producing Acetic Acid Bacterium Isolated from Malt Vinegar Brewery Acetifiers.</title>
        <authorList>
            <person name="Zhang Q."/>
            <person name="Hollensteiner J."/>
            <person name="Poehlein A."/>
            <person name="Daniel R."/>
        </authorList>
    </citation>
    <scope>NUCLEOTIDE SEQUENCE [LARGE SCALE GENOMIC DNA]</scope>
    <source>
        <strain evidence="1 2">LMG 1529</strain>
    </source>
</reference>
<dbReference type="EMBL" id="POTC01000080">
    <property type="protein sequence ID" value="POF61330.1"/>
    <property type="molecule type" value="Genomic_DNA"/>
</dbReference>
<organism evidence="1 2">
    <name type="scientific">Novacetimonas maltaceti</name>
    <dbReference type="NCBI Taxonomy" id="1203393"/>
    <lineage>
        <taxon>Bacteria</taxon>
        <taxon>Pseudomonadati</taxon>
        <taxon>Pseudomonadota</taxon>
        <taxon>Alphaproteobacteria</taxon>
        <taxon>Acetobacterales</taxon>
        <taxon>Acetobacteraceae</taxon>
        <taxon>Novacetimonas</taxon>
    </lineage>
</organism>
<evidence type="ECO:0000313" key="2">
    <source>
        <dbReference type="Proteomes" id="UP000237344"/>
    </source>
</evidence>
<accession>A0A2S3VXH4</accession>
<protein>
    <recommendedName>
        <fullName evidence="3">Phage head morphogenesis domain-containing protein</fullName>
    </recommendedName>
</protein>
<proteinExistence type="predicted"/>
<dbReference type="AlphaFoldDB" id="A0A2S3VXH4"/>
<name>A0A2S3VXH4_9PROT</name>
<dbReference type="OrthoDB" id="7256431at2"/>